<keyword evidence="1" id="KW-0732">Signal</keyword>
<name>A2Q2M9_MEDTR</name>
<dbReference type="AlphaFoldDB" id="A2Q2M9"/>
<dbReference type="GO" id="GO:0004523">
    <property type="term" value="F:RNA-DNA hybrid ribonuclease activity"/>
    <property type="evidence" value="ECO:0007669"/>
    <property type="project" value="InterPro"/>
</dbReference>
<dbReference type="InterPro" id="IPR036397">
    <property type="entry name" value="RNaseH_sf"/>
</dbReference>
<protein>
    <submittedName>
        <fullName evidence="3">Polynucleotidyl transferase, Ribonuclease H fold</fullName>
    </submittedName>
</protein>
<dbReference type="CDD" id="cd06222">
    <property type="entry name" value="RNase_H_like"/>
    <property type="match status" value="1"/>
</dbReference>
<reference evidence="3" key="1">
    <citation type="submission" date="2004-10" db="EMBL/GenBank/DDBJ databases">
        <authorList>
            <person name="Town C.D."/>
        </authorList>
    </citation>
    <scope>NUCLEOTIDE SEQUENCE</scope>
</reference>
<dbReference type="InterPro" id="IPR012337">
    <property type="entry name" value="RNaseH-like_sf"/>
</dbReference>
<feature type="signal peptide" evidence="1">
    <location>
        <begin position="1"/>
        <end position="16"/>
    </location>
</feature>
<feature type="domain" description="RNase H type-1" evidence="2">
    <location>
        <begin position="119"/>
        <end position="239"/>
    </location>
</feature>
<dbReference type="GO" id="GO:0016740">
    <property type="term" value="F:transferase activity"/>
    <property type="evidence" value="ECO:0007669"/>
    <property type="project" value="UniProtKB-KW"/>
</dbReference>
<evidence type="ECO:0000259" key="2">
    <source>
        <dbReference type="Pfam" id="PF13456"/>
    </source>
</evidence>
<dbReference type="SUPFAM" id="SSF53098">
    <property type="entry name" value="Ribonuclease H-like"/>
    <property type="match status" value="1"/>
</dbReference>
<feature type="chain" id="PRO_5002644168" evidence="1">
    <location>
        <begin position="17"/>
        <end position="266"/>
    </location>
</feature>
<dbReference type="Pfam" id="PF13456">
    <property type="entry name" value="RVT_3"/>
    <property type="match status" value="1"/>
</dbReference>
<evidence type="ECO:0000256" key="1">
    <source>
        <dbReference type="SAM" id="SignalP"/>
    </source>
</evidence>
<dbReference type="GO" id="GO:0003676">
    <property type="term" value="F:nucleic acid binding"/>
    <property type="evidence" value="ECO:0007669"/>
    <property type="project" value="InterPro"/>
</dbReference>
<sequence>MCKVSILALQLVLGGAFDCAGTVSSLADFVFDIYCSESRDIVGRVALLLLQIWTARNDVIWNDAHRTSTSIGRTTLEAWQQWQEVHKQHSPPVVQHMHNRVQGNNSVWEKPSETWLKCNVDAVFHDRNHITSFACCVRDSRGQFIRAQTKWQRANMTVLEGEAVALLEAIHSADANRWNRVVFESDSSTLVQALSSPGHGDSEFSAIVSSIIYQLSLHSNFEVKFVRRQANMVAHTLARADCSWASHRIFYSYPFCIEHWLINDNS</sequence>
<dbReference type="PANTHER" id="PTHR47074:SF54">
    <property type="entry name" value="RNASE H TYPE-1 DOMAIN-CONTAINING PROTEIN"/>
    <property type="match status" value="1"/>
</dbReference>
<dbReference type="InterPro" id="IPR002156">
    <property type="entry name" value="RNaseH_domain"/>
</dbReference>
<evidence type="ECO:0000313" key="3">
    <source>
        <dbReference type="EMBL" id="ABN06159.1"/>
    </source>
</evidence>
<dbReference type="InterPro" id="IPR052929">
    <property type="entry name" value="RNase_H-like_EbsB-rel"/>
</dbReference>
<dbReference type="Gene3D" id="3.30.420.10">
    <property type="entry name" value="Ribonuclease H-like superfamily/Ribonuclease H"/>
    <property type="match status" value="1"/>
</dbReference>
<dbReference type="PANTHER" id="PTHR47074">
    <property type="entry name" value="BNAC02G40300D PROTEIN"/>
    <property type="match status" value="1"/>
</dbReference>
<organism evidence="3">
    <name type="scientific">Medicago truncatula</name>
    <name type="common">Barrel medic</name>
    <name type="synonym">Medicago tribuloides</name>
    <dbReference type="NCBI Taxonomy" id="3880"/>
    <lineage>
        <taxon>Eukaryota</taxon>
        <taxon>Viridiplantae</taxon>
        <taxon>Streptophyta</taxon>
        <taxon>Embryophyta</taxon>
        <taxon>Tracheophyta</taxon>
        <taxon>Spermatophyta</taxon>
        <taxon>Magnoliopsida</taxon>
        <taxon>eudicotyledons</taxon>
        <taxon>Gunneridae</taxon>
        <taxon>Pentapetalae</taxon>
        <taxon>rosids</taxon>
        <taxon>fabids</taxon>
        <taxon>Fabales</taxon>
        <taxon>Fabaceae</taxon>
        <taxon>Papilionoideae</taxon>
        <taxon>50 kb inversion clade</taxon>
        <taxon>NPAAA clade</taxon>
        <taxon>Hologalegina</taxon>
        <taxon>IRL clade</taxon>
        <taxon>Trifolieae</taxon>
        <taxon>Medicago</taxon>
    </lineage>
</organism>
<gene>
    <name evidence="3" type="ORF">MtrDRAFT_AC151521g56v2</name>
</gene>
<accession>A2Q2M9</accession>
<dbReference type="InterPro" id="IPR044730">
    <property type="entry name" value="RNase_H-like_dom_plant"/>
</dbReference>
<reference evidence="3" key="2">
    <citation type="submission" date="2007-03" db="EMBL/GenBank/DDBJ databases">
        <authorList>
            <consortium name="The International Medicago Genome Annotation Group"/>
        </authorList>
    </citation>
    <scope>NUCLEOTIDE SEQUENCE</scope>
</reference>
<proteinExistence type="predicted"/>
<dbReference type="EMBL" id="AC151521">
    <property type="protein sequence ID" value="ABN06159.1"/>
    <property type="molecule type" value="Genomic_DNA"/>
</dbReference>
<keyword evidence="3" id="KW-0808">Transferase</keyword>